<evidence type="ECO:0000313" key="1">
    <source>
        <dbReference type="EMBL" id="AFC21929.1"/>
    </source>
</evidence>
<reference evidence="1 2" key="1">
    <citation type="journal article" date="2014" name="Virology">
        <title>Supersize me: Cronobacter sakazakii phage GAP32.</title>
        <authorList>
            <person name="Abbasifar R."/>
            <person name="Griffiths M.W."/>
            <person name="Sabour P.M."/>
            <person name="Ackermann H.-W."/>
            <person name="Vandersteegen K."/>
            <person name="Lavigne R."/>
            <person name="Noben J.-P."/>
            <person name="Villa A.A."/>
            <person name="Abbasifar A."/>
            <person name="Nash J.H.E."/>
            <person name="Kropinski A.M."/>
        </authorList>
    </citation>
    <scope>NUCLEOTIDE SEQUENCE [LARGE SCALE GENOMIC DNA]</scope>
    <source>
        <strain evidence="1">GAP-32</strain>
    </source>
</reference>
<protein>
    <submittedName>
        <fullName evidence="1">Uncharacterized protein</fullName>
    </submittedName>
</protein>
<dbReference type="KEGG" id="vg:13994219"/>
<dbReference type="OrthoDB" id="28418at10239"/>
<gene>
    <name evidence="1" type="ORF">GAP32_471</name>
</gene>
<organism evidence="1 2">
    <name type="scientific">Cronobacter phage vB_CsaM_GAP32</name>
    <dbReference type="NCBI Taxonomy" id="1141136"/>
    <lineage>
        <taxon>Viruses</taxon>
        <taxon>Duplodnaviria</taxon>
        <taxon>Heunggongvirae</taxon>
        <taxon>Uroviricota</taxon>
        <taxon>Caudoviricetes</taxon>
        <taxon>Mimasvirus</taxon>
        <taxon>Mimasvirus GAP32</taxon>
    </lineage>
</organism>
<keyword evidence="2" id="KW-1185">Reference proteome</keyword>
<evidence type="ECO:0000313" key="2">
    <source>
        <dbReference type="Proteomes" id="UP000000457"/>
    </source>
</evidence>
<name>K4FB90_9CAUD</name>
<sequence>MSKLTPERLSQIENQLMNLQHELQTVIIVDDSIKKSAYASQNHIVGSIAEARNELNYLIKSIKATYN</sequence>
<proteinExistence type="predicted"/>
<dbReference type="EMBL" id="JN882285">
    <property type="protein sequence ID" value="AFC21929.1"/>
    <property type="molecule type" value="Genomic_DNA"/>
</dbReference>
<dbReference type="Proteomes" id="UP000000457">
    <property type="component" value="Segment"/>
</dbReference>
<dbReference type="GeneID" id="13994219"/>
<dbReference type="RefSeq" id="YP_006987584.1">
    <property type="nucleotide sequence ID" value="NC_019401.1"/>
</dbReference>
<accession>K4FB90</accession>